<comment type="caution">
    <text evidence="2">The sequence shown here is derived from an EMBL/GenBank/DDBJ whole genome shotgun (WGS) entry which is preliminary data.</text>
</comment>
<organism evidence="2 3">
    <name type="scientific">Streptococcus rupicaprae</name>
    <dbReference type="NCBI Taxonomy" id="759619"/>
    <lineage>
        <taxon>Bacteria</taxon>
        <taxon>Bacillati</taxon>
        <taxon>Bacillota</taxon>
        <taxon>Bacilli</taxon>
        <taxon>Lactobacillales</taxon>
        <taxon>Streptococcaceae</taxon>
        <taxon>Streptococcus</taxon>
    </lineage>
</organism>
<dbReference type="Gene3D" id="3.90.1010.20">
    <property type="match status" value="1"/>
</dbReference>
<sequence length="154" mass="16216">MKKLLSLIVGGLAIVAAGLNAYFLFFKGEKEEAASTDTSAASVNSSSADETLESSQMQAEGQYVDGVYTGQVTSTNRGDYQVQVTISGGQLTDITMLTWPKDNPTSEQINADALPVYTAEALETQSAELTQISGASEAYKGFTGSLQDALVQAQ</sequence>
<protein>
    <submittedName>
        <fullName evidence="2">Uncharacterized protein with FMN-binding domain</fullName>
    </submittedName>
</protein>
<keyword evidence="3" id="KW-1185">Reference proteome</keyword>
<evidence type="ECO:0000313" key="3">
    <source>
        <dbReference type="Proteomes" id="UP001549122"/>
    </source>
</evidence>
<evidence type="ECO:0000256" key="1">
    <source>
        <dbReference type="SAM" id="MobiDB-lite"/>
    </source>
</evidence>
<dbReference type="EMBL" id="JBEPLO010000051">
    <property type="protein sequence ID" value="MET3559309.1"/>
    <property type="molecule type" value="Genomic_DNA"/>
</dbReference>
<reference evidence="2 3" key="1">
    <citation type="submission" date="2024-06" db="EMBL/GenBank/DDBJ databases">
        <title>Genomic Encyclopedia of Type Strains, Phase IV (KMG-IV): sequencing the most valuable type-strain genomes for metagenomic binning, comparative biology and taxonomic classification.</title>
        <authorList>
            <person name="Goeker M."/>
        </authorList>
    </citation>
    <scope>NUCLEOTIDE SEQUENCE [LARGE SCALE GENOMIC DNA]</scope>
    <source>
        <strain evidence="2 3">DSM 28303</strain>
    </source>
</reference>
<dbReference type="Proteomes" id="UP001549122">
    <property type="component" value="Unassembled WGS sequence"/>
</dbReference>
<evidence type="ECO:0000313" key="2">
    <source>
        <dbReference type="EMBL" id="MET3559309.1"/>
    </source>
</evidence>
<gene>
    <name evidence="2" type="ORF">ABID29_002463</name>
</gene>
<name>A0ABV2FL69_9STRE</name>
<proteinExistence type="predicted"/>
<accession>A0ABV2FL69</accession>
<feature type="compositionally biased region" description="Low complexity" evidence="1">
    <location>
        <begin position="37"/>
        <end position="49"/>
    </location>
</feature>
<dbReference type="RefSeq" id="WP_354366409.1">
    <property type="nucleotide sequence ID" value="NZ_JBEPLO010000051.1"/>
</dbReference>
<feature type="region of interest" description="Disordered" evidence="1">
    <location>
        <begin position="37"/>
        <end position="57"/>
    </location>
</feature>